<dbReference type="PROSITE" id="PS00786">
    <property type="entry name" value="5_NUCLEOTIDASE_2"/>
    <property type="match status" value="1"/>
</dbReference>
<dbReference type="InterPro" id="IPR029052">
    <property type="entry name" value="Metallo-depent_PP-like"/>
</dbReference>
<dbReference type="Gene3D" id="3.90.780.10">
    <property type="entry name" value="5'-Nucleotidase, C-terminal domain"/>
    <property type="match status" value="1"/>
</dbReference>
<dbReference type="Gene3D" id="3.60.21.10">
    <property type="match status" value="1"/>
</dbReference>
<dbReference type="PANTHER" id="PTHR11575">
    <property type="entry name" value="5'-NUCLEOTIDASE-RELATED"/>
    <property type="match status" value="1"/>
</dbReference>
<dbReference type="EMBL" id="FWWR01000009">
    <property type="protein sequence ID" value="SMB86784.1"/>
    <property type="molecule type" value="Genomic_DNA"/>
</dbReference>
<protein>
    <submittedName>
        <fullName evidence="5">2',3'-cyclic-nucleotide 2'-phosphodiesterase / 3'-nucleotidase</fullName>
    </submittedName>
</protein>
<dbReference type="InterPro" id="IPR008334">
    <property type="entry name" value="5'-Nucleotdase_C"/>
</dbReference>
<keyword evidence="2" id="KW-0547">Nucleotide-binding</keyword>
<dbReference type="PANTHER" id="PTHR11575:SF6">
    <property type="entry name" value="2',3'-CYCLIC-NUCLEOTIDE 2'-PHOSPHODIESTERASE_3'-NUCLEOTIDASE"/>
    <property type="match status" value="1"/>
</dbReference>
<dbReference type="InterPro" id="IPR004843">
    <property type="entry name" value="Calcineurin-like_PHP"/>
</dbReference>
<evidence type="ECO:0000313" key="6">
    <source>
        <dbReference type="Proteomes" id="UP000192368"/>
    </source>
</evidence>
<dbReference type="InterPro" id="IPR036907">
    <property type="entry name" value="5'-Nucleotdase_C_sf"/>
</dbReference>
<feature type="domain" description="Calcineurin-like phosphoesterase" evidence="3">
    <location>
        <begin position="8"/>
        <end position="218"/>
    </location>
</feature>
<dbReference type="GO" id="GO:0016788">
    <property type="term" value="F:hydrolase activity, acting on ester bonds"/>
    <property type="evidence" value="ECO:0007669"/>
    <property type="project" value="InterPro"/>
</dbReference>
<dbReference type="GO" id="GO:0000166">
    <property type="term" value="F:nucleotide binding"/>
    <property type="evidence" value="ECO:0007669"/>
    <property type="project" value="UniProtKB-KW"/>
</dbReference>
<proteinExistence type="inferred from homology"/>
<dbReference type="GO" id="GO:0009166">
    <property type="term" value="P:nucleotide catabolic process"/>
    <property type="evidence" value="ECO:0007669"/>
    <property type="project" value="InterPro"/>
</dbReference>
<dbReference type="Pfam" id="PF02872">
    <property type="entry name" value="5_nucleotid_C"/>
    <property type="match status" value="1"/>
</dbReference>
<sequence>MKGILNMIKIFATTDIHGKLYPYDYRNMSESNSSICHIKTLINSLADENSIIIDNGDLIQGNFVENFVNKYNPAIMSINDIGYDIWNMGNHEFNFGEEILLKNVSAFKNTALIANIDHPIMESYKIIERDGIKIAFVGIDTLMVNSFGNDTLSHPPITDPVDTLNKIMPEIKSKADVIIGLFHVGMTNENSIEHTGVESILKDLQIPFDIVIAGHTHEEIERRYIGDTLITQPGAYAKSVSLIELEFSNKILTNKSSKLIQTKNFYPDSDLLEKLLPFHRSIYDNICRVIGYLENVEGDYDYDLEDGPLIHLFTHAIKSYYPCDVMAFQFDFKNPVLKNGPLTLSKLSKIYSYTGGEITVYKITGEQLRKYINWSYRYFSLVDGNVEISERRARFKYKTLDIFGNIKYNLDLSREDIVIDLQYLSGEPILDSDVLTIGMNQYRMNYLTCDRGPLRNSSVQKIISSTETPNNDKFGTIREIVEQYLKSLPNETFIYNDTTLFNILQKKKTMEF</sequence>
<dbReference type="SUPFAM" id="SSF55816">
    <property type="entry name" value="5'-nucleotidase (syn. UDP-sugar hydrolase), C-terminal domain"/>
    <property type="match status" value="1"/>
</dbReference>
<dbReference type="Pfam" id="PF00149">
    <property type="entry name" value="Metallophos"/>
    <property type="match status" value="1"/>
</dbReference>
<dbReference type="SUPFAM" id="SSF56300">
    <property type="entry name" value="Metallo-dependent phosphatases"/>
    <property type="match status" value="1"/>
</dbReference>
<evidence type="ECO:0000259" key="4">
    <source>
        <dbReference type="Pfam" id="PF02872"/>
    </source>
</evidence>
<organism evidence="5 6">
    <name type="scientific">Peptoniphilus asaccharolyticus DSM 20463</name>
    <dbReference type="NCBI Taxonomy" id="573058"/>
    <lineage>
        <taxon>Bacteria</taxon>
        <taxon>Bacillati</taxon>
        <taxon>Bacillota</taxon>
        <taxon>Tissierellia</taxon>
        <taxon>Tissierellales</taxon>
        <taxon>Peptoniphilaceae</taxon>
        <taxon>Peptoniphilus</taxon>
    </lineage>
</organism>
<feature type="domain" description="5'-Nucleotidase C-terminal" evidence="4">
    <location>
        <begin position="290"/>
        <end position="444"/>
    </location>
</feature>
<keyword evidence="2" id="KW-0378">Hydrolase</keyword>
<reference evidence="6" key="1">
    <citation type="submission" date="2017-04" db="EMBL/GenBank/DDBJ databases">
        <authorList>
            <person name="Varghese N."/>
            <person name="Submissions S."/>
        </authorList>
    </citation>
    <scope>NUCLEOTIDE SEQUENCE [LARGE SCALE GENOMIC DNA]</scope>
    <source>
        <strain evidence="6">DSM 20463</strain>
    </source>
</reference>
<comment type="similarity">
    <text evidence="2">Belongs to the 5'-nucleotidase family.</text>
</comment>
<evidence type="ECO:0000313" key="5">
    <source>
        <dbReference type="EMBL" id="SMB86784.1"/>
    </source>
</evidence>
<gene>
    <name evidence="5" type="ORF">SAMN00017477_0949</name>
</gene>
<dbReference type="Proteomes" id="UP000192368">
    <property type="component" value="Unassembled WGS sequence"/>
</dbReference>
<dbReference type="InterPro" id="IPR006146">
    <property type="entry name" value="5'-Nucleotdase_CS"/>
</dbReference>
<dbReference type="AlphaFoldDB" id="A0A1W1V195"/>
<dbReference type="GO" id="GO:0046872">
    <property type="term" value="F:metal ion binding"/>
    <property type="evidence" value="ECO:0007669"/>
    <property type="project" value="InterPro"/>
</dbReference>
<keyword evidence="1" id="KW-0732">Signal</keyword>
<evidence type="ECO:0000256" key="1">
    <source>
        <dbReference type="ARBA" id="ARBA00022729"/>
    </source>
</evidence>
<dbReference type="GO" id="GO:0030288">
    <property type="term" value="C:outer membrane-bounded periplasmic space"/>
    <property type="evidence" value="ECO:0007669"/>
    <property type="project" value="TreeGrafter"/>
</dbReference>
<keyword evidence="6" id="KW-1185">Reference proteome</keyword>
<evidence type="ECO:0000259" key="3">
    <source>
        <dbReference type="Pfam" id="PF00149"/>
    </source>
</evidence>
<accession>A0A1W1V195</accession>
<dbReference type="PRINTS" id="PR01607">
    <property type="entry name" value="APYRASEFAMLY"/>
</dbReference>
<dbReference type="STRING" id="573058.SAMN00017477_0949"/>
<name>A0A1W1V195_PEPAS</name>
<dbReference type="InterPro" id="IPR006179">
    <property type="entry name" value="5_nucleotidase/apyrase"/>
</dbReference>
<evidence type="ECO:0000256" key="2">
    <source>
        <dbReference type="RuleBase" id="RU362119"/>
    </source>
</evidence>